<dbReference type="EMBL" id="FOXR01000006">
    <property type="protein sequence ID" value="SFP91766.1"/>
    <property type="molecule type" value="Genomic_DNA"/>
</dbReference>
<reference evidence="1 2" key="1">
    <citation type="submission" date="2016-10" db="EMBL/GenBank/DDBJ databases">
        <authorList>
            <person name="de Groot N.N."/>
        </authorList>
    </citation>
    <scope>NUCLEOTIDE SEQUENCE [LARGE SCALE GENOMIC DNA]</scope>
    <source>
        <strain evidence="1 2">DSM 20678</strain>
    </source>
</reference>
<name>A0A1I5UAU9_9FIRM</name>
<dbReference type="STRING" id="937334.SAMN05444406_10690"/>
<dbReference type="Pfam" id="PF12982">
    <property type="entry name" value="DUF3866"/>
    <property type="match status" value="1"/>
</dbReference>
<evidence type="ECO:0000313" key="1">
    <source>
        <dbReference type="EMBL" id="SFP91766.1"/>
    </source>
</evidence>
<organism evidence="1 2">
    <name type="scientific">Caldicoprobacter faecalis</name>
    <dbReference type="NCBI Taxonomy" id="937334"/>
    <lineage>
        <taxon>Bacteria</taxon>
        <taxon>Bacillati</taxon>
        <taxon>Bacillota</taxon>
        <taxon>Clostridia</taxon>
        <taxon>Caldicoprobacterales</taxon>
        <taxon>Caldicoprobacteraceae</taxon>
        <taxon>Caldicoprobacter</taxon>
    </lineage>
</organism>
<dbReference type="RefSeq" id="WP_092282093.1">
    <property type="nucleotide sequence ID" value="NZ_FOXR01000006.1"/>
</dbReference>
<evidence type="ECO:0000313" key="2">
    <source>
        <dbReference type="Proteomes" id="UP000198577"/>
    </source>
</evidence>
<gene>
    <name evidence="1" type="ORF">SAMN05444406_10690</name>
</gene>
<sequence>MGIQAWIELKRGVVKEIVERNENGTTVVKLEVDHPSKLAIVYVPLTGAVDIGDEVLVNTTACSLGLGTGGYHFVVCNLNVKDNAFVSRGHGMKLKYTPLQMQLLLSEEEKSPHHAYYNQPIDFRGKLVYVGELHSMLPPLCAYLKYFSGGSISIAYVMTDHGALPINFSRNVGLLKKKGLLDVTVTSGNAFGGDYECVNIYTALKAALNVANCDVAVVAMGPGILGTGTTFGFSGLELGLYVNLVAALGGHVVYIPRVGFGDARERHVGISHHSLTVLRDIIQYPLPLVLPLMDKSRQRRVVKQLKSNGLLAKYRTIFLSGRDIRRALEHYGLVPTTMGRGIDEEPYFFYTLGAAARYGLVEVLKR</sequence>
<dbReference type="OrthoDB" id="3401376at2"/>
<proteinExistence type="predicted"/>
<accession>A0A1I5UAU9</accession>
<dbReference type="Proteomes" id="UP000198577">
    <property type="component" value="Unassembled WGS sequence"/>
</dbReference>
<protein>
    <recommendedName>
        <fullName evidence="3">DUF3866 domain-containing protein</fullName>
    </recommendedName>
</protein>
<evidence type="ECO:0008006" key="3">
    <source>
        <dbReference type="Google" id="ProtNLM"/>
    </source>
</evidence>
<dbReference type="AlphaFoldDB" id="A0A1I5UAU9"/>
<dbReference type="InterPro" id="IPR024479">
    <property type="entry name" value="DUF3866"/>
</dbReference>
<keyword evidence="2" id="KW-1185">Reference proteome</keyword>